<reference evidence="10" key="1">
    <citation type="submission" date="2019-09" db="EMBL/GenBank/DDBJ databases">
        <title>Mumia zhuanghuii sp. nov. isolated from the intestinal contents of plateau pika (Ochotona curzoniae) in the Qinghai-Tibet plateau of China.</title>
        <authorList>
            <person name="Tian Z."/>
        </authorList>
    </citation>
    <scope>NUCLEOTIDE SEQUENCE [LARGE SCALE GENOMIC DNA]</scope>
    <source>
        <strain evidence="10">JCM 30598</strain>
    </source>
</reference>
<dbReference type="GO" id="GO:0005886">
    <property type="term" value="C:plasma membrane"/>
    <property type="evidence" value="ECO:0007669"/>
    <property type="project" value="UniProtKB-SubCell"/>
</dbReference>
<dbReference type="Pfam" id="PF00528">
    <property type="entry name" value="BPD_transp_1"/>
    <property type="match status" value="1"/>
</dbReference>
<dbReference type="SUPFAM" id="SSF161098">
    <property type="entry name" value="MetI-like"/>
    <property type="match status" value="1"/>
</dbReference>
<dbReference type="EMBL" id="VYSA01000004">
    <property type="protein sequence ID" value="KAA9106029.1"/>
    <property type="molecule type" value="Genomic_DNA"/>
</dbReference>
<comment type="caution">
    <text evidence="9">The sequence shown here is derived from an EMBL/GenBank/DDBJ whole genome shotgun (WGS) entry which is preliminary data.</text>
</comment>
<evidence type="ECO:0000256" key="3">
    <source>
        <dbReference type="ARBA" id="ARBA00022475"/>
    </source>
</evidence>
<dbReference type="Gene3D" id="1.10.3720.10">
    <property type="entry name" value="MetI-like"/>
    <property type="match status" value="1"/>
</dbReference>
<keyword evidence="6 7" id="KW-0472">Membrane</keyword>
<evidence type="ECO:0000313" key="10">
    <source>
        <dbReference type="Proteomes" id="UP000325827"/>
    </source>
</evidence>
<sequence>MTVTSPEPLASTHRRFHLVGKLASFGVINTIAAAICVVLVVCTVMAPILAPYDPAAVDVLRPLSPPSTDHLLGSDETGRDILSRLLYGGRTTLGGAAIIVAITALIGTTVAIVAAWVGGSFDALVMRATDVVFAFPGLLVAILLVSIIGPGLVGPIVALTFAYTPTVIRVVRSVALREVSMPYIEALRIQGMTGWAVCLRHVLPHVMPVVFVQIAVGFAYAMVDLSAISFLGLGLQPPASDWGLMIAQGKAAMLNGHPEQAIAASLTMLLAVVAFTLVGERIAQLLEGRRS</sequence>
<feature type="domain" description="ABC transmembrane type-1" evidence="8">
    <location>
        <begin position="89"/>
        <end position="279"/>
    </location>
</feature>
<evidence type="ECO:0000256" key="5">
    <source>
        <dbReference type="ARBA" id="ARBA00022989"/>
    </source>
</evidence>
<evidence type="ECO:0000256" key="1">
    <source>
        <dbReference type="ARBA" id="ARBA00004651"/>
    </source>
</evidence>
<organism evidence="9 10">
    <name type="scientific">Microbacterium rhizomatis</name>
    <dbReference type="NCBI Taxonomy" id="1631477"/>
    <lineage>
        <taxon>Bacteria</taxon>
        <taxon>Bacillati</taxon>
        <taxon>Actinomycetota</taxon>
        <taxon>Actinomycetes</taxon>
        <taxon>Micrococcales</taxon>
        <taxon>Microbacteriaceae</taxon>
        <taxon>Microbacterium</taxon>
    </lineage>
</organism>
<comment type="subcellular location">
    <subcellularLocation>
        <location evidence="1 7">Cell membrane</location>
        <topology evidence="1 7">Multi-pass membrane protein</topology>
    </subcellularLocation>
</comment>
<proteinExistence type="inferred from homology"/>
<feature type="transmembrane region" description="Helical" evidence="7">
    <location>
        <begin position="261"/>
        <end position="283"/>
    </location>
</feature>
<evidence type="ECO:0000259" key="8">
    <source>
        <dbReference type="PROSITE" id="PS50928"/>
    </source>
</evidence>
<feature type="transmembrane region" description="Helical" evidence="7">
    <location>
        <begin position="22"/>
        <end position="50"/>
    </location>
</feature>
<evidence type="ECO:0000256" key="6">
    <source>
        <dbReference type="ARBA" id="ARBA00023136"/>
    </source>
</evidence>
<protein>
    <submittedName>
        <fullName evidence="9">ABC transporter permease</fullName>
    </submittedName>
</protein>
<feature type="transmembrane region" description="Helical" evidence="7">
    <location>
        <begin position="93"/>
        <end position="119"/>
    </location>
</feature>
<keyword evidence="10" id="KW-1185">Reference proteome</keyword>
<accession>A0A5J5J0X6</accession>
<keyword evidence="3" id="KW-1003">Cell membrane</keyword>
<dbReference type="GO" id="GO:0055085">
    <property type="term" value="P:transmembrane transport"/>
    <property type="evidence" value="ECO:0007669"/>
    <property type="project" value="InterPro"/>
</dbReference>
<dbReference type="CDD" id="cd06261">
    <property type="entry name" value="TM_PBP2"/>
    <property type="match status" value="1"/>
</dbReference>
<evidence type="ECO:0000256" key="4">
    <source>
        <dbReference type="ARBA" id="ARBA00022692"/>
    </source>
</evidence>
<dbReference type="Proteomes" id="UP000325827">
    <property type="component" value="Unassembled WGS sequence"/>
</dbReference>
<dbReference type="RefSeq" id="WP_150450172.1">
    <property type="nucleotide sequence ID" value="NZ_VYSA01000004.1"/>
</dbReference>
<evidence type="ECO:0000256" key="7">
    <source>
        <dbReference type="RuleBase" id="RU363032"/>
    </source>
</evidence>
<dbReference type="OrthoDB" id="9812701at2"/>
<dbReference type="AlphaFoldDB" id="A0A5J5J0X6"/>
<keyword evidence="4 7" id="KW-0812">Transmembrane</keyword>
<dbReference type="PROSITE" id="PS50928">
    <property type="entry name" value="ABC_TM1"/>
    <property type="match status" value="1"/>
</dbReference>
<comment type="similarity">
    <text evidence="7">Belongs to the binding-protein-dependent transport system permease family.</text>
</comment>
<name>A0A5J5J0X6_9MICO</name>
<evidence type="ECO:0000313" key="9">
    <source>
        <dbReference type="EMBL" id="KAA9106029.1"/>
    </source>
</evidence>
<dbReference type="InterPro" id="IPR000515">
    <property type="entry name" value="MetI-like"/>
</dbReference>
<evidence type="ECO:0000256" key="2">
    <source>
        <dbReference type="ARBA" id="ARBA00022448"/>
    </source>
</evidence>
<keyword evidence="5 7" id="KW-1133">Transmembrane helix</keyword>
<keyword evidence="2 7" id="KW-0813">Transport</keyword>
<dbReference type="PANTHER" id="PTHR43386">
    <property type="entry name" value="OLIGOPEPTIDE TRANSPORT SYSTEM PERMEASE PROTEIN APPC"/>
    <property type="match status" value="1"/>
</dbReference>
<dbReference type="PANTHER" id="PTHR43386:SF25">
    <property type="entry name" value="PEPTIDE ABC TRANSPORTER PERMEASE PROTEIN"/>
    <property type="match status" value="1"/>
</dbReference>
<dbReference type="InterPro" id="IPR035906">
    <property type="entry name" value="MetI-like_sf"/>
</dbReference>
<gene>
    <name evidence="9" type="ORF">F6B43_16875</name>
</gene>
<dbReference type="InterPro" id="IPR050366">
    <property type="entry name" value="BP-dependent_transpt_permease"/>
</dbReference>
<feature type="transmembrane region" description="Helical" evidence="7">
    <location>
        <begin position="210"/>
        <end position="235"/>
    </location>
</feature>
<feature type="transmembrane region" description="Helical" evidence="7">
    <location>
        <begin position="131"/>
        <end position="163"/>
    </location>
</feature>